<evidence type="ECO:0000313" key="3">
    <source>
        <dbReference type="EMBL" id="GFK94292.1"/>
    </source>
</evidence>
<evidence type="ECO:0000256" key="1">
    <source>
        <dbReference type="SAM" id="MobiDB-lite"/>
    </source>
</evidence>
<evidence type="ECO:0000259" key="2">
    <source>
        <dbReference type="PROSITE" id="PS51832"/>
    </source>
</evidence>
<dbReference type="Gene3D" id="1.10.3210.10">
    <property type="entry name" value="Hypothetical protein af1432"/>
    <property type="match status" value="1"/>
</dbReference>
<comment type="caution">
    <text evidence="3">The sequence shown here is derived from an EMBL/GenBank/DDBJ whole genome shotgun (WGS) entry which is preliminary data.</text>
</comment>
<dbReference type="CDD" id="cd00077">
    <property type="entry name" value="HDc"/>
    <property type="match status" value="1"/>
</dbReference>
<accession>A0A6V8LNY1</accession>
<dbReference type="SMART" id="SM00471">
    <property type="entry name" value="HDc"/>
    <property type="match status" value="1"/>
</dbReference>
<feature type="region of interest" description="Disordered" evidence="1">
    <location>
        <begin position="215"/>
        <end position="240"/>
    </location>
</feature>
<feature type="domain" description="HD-GYP" evidence="2">
    <location>
        <begin position="19"/>
        <end position="217"/>
    </location>
</feature>
<reference evidence="3 4" key="1">
    <citation type="submission" date="2020-04" db="EMBL/GenBank/DDBJ databases">
        <authorList>
            <consortium name="Desulfovibrio sp. FSS-1 genome sequencing consortium"/>
            <person name="Shimoshige H."/>
            <person name="Kobayashi H."/>
            <person name="Maekawa T."/>
        </authorList>
    </citation>
    <scope>NUCLEOTIDE SEQUENCE [LARGE SCALE GENOMIC DNA]</scope>
    <source>
        <strain evidence="3 4">SIID29052-01</strain>
    </source>
</reference>
<proteinExistence type="predicted"/>
<dbReference type="PANTHER" id="PTHR43155:SF2">
    <property type="entry name" value="CYCLIC DI-GMP PHOSPHODIESTERASE PA4108"/>
    <property type="match status" value="1"/>
</dbReference>
<dbReference type="AlphaFoldDB" id="A0A6V8LNY1"/>
<dbReference type="PANTHER" id="PTHR43155">
    <property type="entry name" value="CYCLIC DI-GMP PHOSPHODIESTERASE PA4108-RELATED"/>
    <property type="match status" value="1"/>
</dbReference>
<evidence type="ECO:0000313" key="4">
    <source>
        <dbReference type="Proteomes" id="UP000494245"/>
    </source>
</evidence>
<dbReference type="Pfam" id="PF13487">
    <property type="entry name" value="HD_5"/>
    <property type="match status" value="1"/>
</dbReference>
<sequence>MEIRCLKELASGSYRYGQMAATVHQLATVLGKAVDAKDKRLFDHSALTADLASVLALAHGLSSKQTGVVHIAGHLHDIGKIGIPDAILFKRGRLDASEWEAVRRHPAIGAEILAPIELFAKRNGVAELVLCHHESFDGSGYPRGLSGADIPLGGRILAVADSMAAMLEHRVYRPALTLDEALAEIERHRGTRYDPELCRSLFGHAGAVAEAVARHSGTAPREAEPTREEQAAPTPAAVAV</sequence>
<dbReference type="PROSITE" id="PS51832">
    <property type="entry name" value="HD_GYP"/>
    <property type="match status" value="1"/>
</dbReference>
<dbReference type="Proteomes" id="UP000494245">
    <property type="component" value="Unassembled WGS sequence"/>
</dbReference>
<reference evidence="3 4" key="2">
    <citation type="submission" date="2020-05" db="EMBL/GenBank/DDBJ databases">
        <title>Draft genome sequence of Desulfovibrio sp. strainFSS-1.</title>
        <authorList>
            <person name="Shimoshige H."/>
            <person name="Kobayashi H."/>
            <person name="Maekawa T."/>
        </authorList>
    </citation>
    <scope>NUCLEOTIDE SEQUENCE [LARGE SCALE GENOMIC DNA]</scope>
    <source>
        <strain evidence="3 4">SIID29052-01</strain>
    </source>
</reference>
<protein>
    <submittedName>
        <fullName evidence="3">Cyclic di-GMP phosphodiesterase response regulator RpfG</fullName>
        <ecNumber evidence="3">3.1.4.52</ecNumber>
    </submittedName>
</protein>
<dbReference type="EMBL" id="BLTE01000009">
    <property type="protein sequence ID" value="GFK94292.1"/>
    <property type="molecule type" value="Genomic_DNA"/>
</dbReference>
<feature type="compositionally biased region" description="Basic and acidic residues" evidence="1">
    <location>
        <begin position="221"/>
        <end position="230"/>
    </location>
</feature>
<dbReference type="InterPro" id="IPR003607">
    <property type="entry name" value="HD/PDEase_dom"/>
</dbReference>
<keyword evidence="3" id="KW-0378">Hydrolase</keyword>
<dbReference type="EC" id="3.1.4.52" evidence="3"/>
<name>A0A6V8LNY1_9BACT</name>
<dbReference type="GO" id="GO:0071111">
    <property type="term" value="F:cyclic-guanylate-specific phosphodiesterase activity"/>
    <property type="evidence" value="ECO:0007669"/>
    <property type="project" value="UniProtKB-EC"/>
</dbReference>
<dbReference type="RefSeq" id="WP_173084229.1">
    <property type="nucleotide sequence ID" value="NZ_BLTE01000009.1"/>
</dbReference>
<dbReference type="InterPro" id="IPR037522">
    <property type="entry name" value="HD_GYP_dom"/>
</dbReference>
<gene>
    <name evidence="3" type="primary">rpfG_7</name>
    <name evidence="3" type="ORF">NNJEOMEG_02134</name>
</gene>
<dbReference type="SUPFAM" id="SSF109604">
    <property type="entry name" value="HD-domain/PDEase-like"/>
    <property type="match status" value="1"/>
</dbReference>
<organism evidence="3 4">
    <name type="scientific">Fundidesulfovibrio magnetotacticus</name>
    <dbReference type="NCBI Taxonomy" id="2730080"/>
    <lineage>
        <taxon>Bacteria</taxon>
        <taxon>Pseudomonadati</taxon>
        <taxon>Thermodesulfobacteriota</taxon>
        <taxon>Desulfovibrionia</taxon>
        <taxon>Desulfovibrionales</taxon>
        <taxon>Desulfovibrionaceae</taxon>
        <taxon>Fundidesulfovibrio</taxon>
    </lineage>
</organism>
<keyword evidence="4" id="KW-1185">Reference proteome</keyword>